<keyword evidence="2" id="KW-0813">Transport</keyword>
<evidence type="ECO:0000256" key="5">
    <source>
        <dbReference type="PROSITE-ProRule" id="PRU00259"/>
    </source>
</evidence>
<dbReference type="GO" id="GO:0005737">
    <property type="term" value="C:cytoplasm"/>
    <property type="evidence" value="ECO:0007669"/>
    <property type="project" value="InterPro"/>
</dbReference>
<dbReference type="SMART" id="SM00185">
    <property type="entry name" value="ARM"/>
    <property type="match status" value="7"/>
</dbReference>
<sequence length="440" mass="48589">MESLPVPVAGIWSEDSDSQIKSTKFLQTLVSTIYAPNIAAVIQTGVLPRVVTFLSRHDFPELQFVSAWVLTNIASGTSEETKAIVKSGAVPIFIKLLSSASEDVRQVATWALGNVAGDSPKYRMIPLLSLYNEFPLMTLYNEEPQPSFEQAKAALPILECLVQSTDEEILERLVQSTDEEVLTYACSALSYLTFNSNNKIQAVIDAGVISHLIKLLSHSSPSVLIFSLRTIGNIVTGDDEQTQTVLDHQVLPCLLNLLTNTYEKSIKKEACWTISNITARNSNQIQAMIEAGIIQSLVWLLQTAEFEVKKEAAWGISNATSSGTHDQIKFMVSQGCIKPICDLLTCPDPRITTVCLEARENILEVGEAEKTLGHTGDDNLYALMIDEAEGIEKIVNLQSHDNNEIYQKAAKILETFWTEYNDEEGNDENHAPFGFGFVLI</sequence>
<dbReference type="Proteomes" id="UP000489600">
    <property type="component" value="Unassembled WGS sequence"/>
</dbReference>
<dbReference type="OrthoDB" id="29145at2759"/>
<keyword evidence="7" id="KW-1185">Reference proteome</keyword>
<dbReference type="PROSITE" id="PS50176">
    <property type="entry name" value="ARM_REPEAT"/>
    <property type="match status" value="3"/>
</dbReference>
<dbReference type="SUPFAM" id="SSF48371">
    <property type="entry name" value="ARM repeat"/>
    <property type="match status" value="1"/>
</dbReference>
<dbReference type="InterPro" id="IPR024931">
    <property type="entry name" value="Importin_alpha"/>
</dbReference>
<feature type="repeat" description="ARM" evidence="5">
    <location>
        <begin position="45"/>
        <end position="88"/>
    </location>
</feature>
<dbReference type="Gene3D" id="1.25.10.10">
    <property type="entry name" value="Leucine-rich Repeat Variant"/>
    <property type="match status" value="1"/>
</dbReference>
<organism evidence="6 7">
    <name type="scientific">Arabis nemorensis</name>
    <dbReference type="NCBI Taxonomy" id="586526"/>
    <lineage>
        <taxon>Eukaryota</taxon>
        <taxon>Viridiplantae</taxon>
        <taxon>Streptophyta</taxon>
        <taxon>Embryophyta</taxon>
        <taxon>Tracheophyta</taxon>
        <taxon>Spermatophyta</taxon>
        <taxon>Magnoliopsida</taxon>
        <taxon>eudicotyledons</taxon>
        <taxon>Gunneridae</taxon>
        <taxon>Pentapetalae</taxon>
        <taxon>rosids</taxon>
        <taxon>malvids</taxon>
        <taxon>Brassicales</taxon>
        <taxon>Brassicaceae</taxon>
        <taxon>Arabideae</taxon>
        <taxon>Arabis</taxon>
    </lineage>
</organism>
<keyword evidence="4" id="KW-0653">Protein transport</keyword>
<comment type="caution">
    <text evidence="6">The sequence shown here is derived from an EMBL/GenBank/DDBJ whole genome shotgun (WGS) entry which is preliminary data.</text>
</comment>
<feature type="repeat" description="ARM" evidence="5">
    <location>
        <begin position="88"/>
        <end position="125"/>
    </location>
</feature>
<keyword evidence="3" id="KW-0677">Repeat</keyword>
<dbReference type="PIRSF" id="PIRSF005673">
    <property type="entry name" value="Importin_alpha"/>
    <property type="match status" value="1"/>
</dbReference>
<evidence type="ECO:0000256" key="4">
    <source>
        <dbReference type="ARBA" id="ARBA00022927"/>
    </source>
</evidence>
<dbReference type="Pfam" id="PF16186">
    <property type="entry name" value="Arm_3"/>
    <property type="match status" value="1"/>
</dbReference>
<feature type="repeat" description="ARM" evidence="5">
    <location>
        <begin position="249"/>
        <end position="292"/>
    </location>
</feature>
<dbReference type="InterPro" id="IPR016024">
    <property type="entry name" value="ARM-type_fold"/>
</dbReference>
<name>A0A565BGX7_9BRAS</name>
<dbReference type="InterPro" id="IPR011989">
    <property type="entry name" value="ARM-like"/>
</dbReference>
<dbReference type="GO" id="GO:0061608">
    <property type="term" value="F:nuclear import signal receptor activity"/>
    <property type="evidence" value="ECO:0007669"/>
    <property type="project" value="InterPro"/>
</dbReference>
<evidence type="ECO:0000256" key="1">
    <source>
        <dbReference type="ARBA" id="ARBA00010394"/>
    </source>
</evidence>
<dbReference type="AlphaFoldDB" id="A0A565BGX7"/>
<dbReference type="EMBL" id="CABITT030000004">
    <property type="protein sequence ID" value="VVB00896.1"/>
    <property type="molecule type" value="Genomic_DNA"/>
</dbReference>
<dbReference type="PANTHER" id="PTHR23316">
    <property type="entry name" value="IMPORTIN ALPHA"/>
    <property type="match status" value="1"/>
</dbReference>
<evidence type="ECO:0000313" key="6">
    <source>
        <dbReference type="EMBL" id="VVB00896.1"/>
    </source>
</evidence>
<comment type="similarity">
    <text evidence="1">Belongs to the importin alpha family.</text>
</comment>
<dbReference type="Pfam" id="PF00514">
    <property type="entry name" value="Arm"/>
    <property type="match status" value="6"/>
</dbReference>
<gene>
    <name evidence="6" type="ORF">ANE_LOCUS11340</name>
</gene>
<protein>
    <recommendedName>
        <fullName evidence="8">Importin subunit alpha</fullName>
    </recommendedName>
</protein>
<reference evidence="6" key="1">
    <citation type="submission" date="2019-07" db="EMBL/GenBank/DDBJ databases">
        <authorList>
            <person name="Dittberner H."/>
        </authorList>
    </citation>
    <scope>NUCLEOTIDE SEQUENCE [LARGE SCALE GENOMIC DNA]</scope>
</reference>
<evidence type="ECO:0008006" key="8">
    <source>
        <dbReference type="Google" id="ProtNLM"/>
    </source>
</evidence>
<proteinExistence type="inferred from homology"/>
<dbReference type="InterPro" id="IPR032413">
    <property type="entry name" value="Arm_3"/>
</dbReference>
<evidence type="ECO:0000313" key="7">
    <source>
        <dbReference type="Proteomes" id="UP000489600"/>
    </source>
</evidence>
<evidence type="ECO:0000256" key="2">
    <source>
        <dbReference type="ARBA" id="ARBA00022448"/>
    </source>
</evidence>
<evidence type="ECO:0000256" key="3">
    <source>
        <dbReference type="ARBA" id="ARBA00022737"/>
    </source>
</evidence>
<dbReference type="GO" id="GO:0006606">
    <property type="term" value="P:protein import into nucleus"/>
    <property type="evidence" value="ECO:0007669"/>
    <property type="project" value="InterPro"/>
</dbReference>
<accession>A0A565BGX7</accession>
<dbReference type="InterPro" id="IPR000225">
    <property type="entry name" value="Armadillo"/>
</dbReference>